<dbReference type="GO" id="GO:0003677">
    <property type="term" value="F:DNA binding"/>
    <property type="evidence" value="ECO:0007669"/>
    <property type="project" value="InterPro"/>
</dbReference>
<gene>
    <name evidence="1" type="ORF">CLV78_10786</name>
</gene>
<organism evidence="1 2">
    <name type="scientific">Aliiruegeria haliotis</name>
    <dbReference type="NCBI Taxonomy" id="1280846"/>
    <lineage>
        <taxon>Bacteria</taxon>
        <taxon>Pseudomonadati</taxon>
        <taxon>Pseudomonadota</taxon>
        <taxon>Alphaproteobacteria</taxon>
        <taxon>Rhodobacterales</taxon>
        <taxon>Roseobacteraceae</taxon>
        <taxon>Aliiruegeria</taxon>
    </lineage>
</organism>
<protein>
    <submittedName>
        <fullName evidence="1">Putative transposase</fullName>
    </submittedName>
</protein>
<dbReference type="OrthoDB" id="9813285at2"/>
<dbReference type="GO" id="GO:0004803">
    <property type="term" value="F:transposase activity"/>
    <property type="evidence" value="ECO:0007669"/>
    <property type="project" value="InterPro"/>
</dbReference>
<evidence type="ECO:0000313" key="1">
    <source>
        <dbReference type="EMBL" id="PRY22162.1"/>
    </source>
</evidence>
<accession>A0A2T0RM11</accession>
<dbReference type="Pfam" id="PF01527">
    <property type="entry name" value="HTH_Tnp_1"/>
    <property type="match status" value="1"/>
</dbReference>
<dbReference type="GO" id="GO:0006313">
    <property type="term" value="P:DNA transposition"/>
    <property type="evidence" value="ECO:0007669"/>
    <property type="project" value="InterPro"/>
</dbReference>
<reference evidence="1 2" key="1">
    <citation type="submission" date="2018-03" db="EMBL/GenBank/DDBJ databases">
        <title>Genomic Encyclopedia of Archaeal and Bacterial Type Strains, Phase II (KMG-II): from individual species to whole genera.</title>
        <authorList>
            <person name="Goeker M."/>
        </authorList>
    </citation>
    <scope>NUCLEOTIDE SEQUENCE [LARGE SCALE GENOMIC DNA]</scope>
    <source>
        <strain evidence="1 2">DSM 29328</strain>
    </source>
</reference>
<dbReference type="InterPro" id="IPR002514">
    <property type="entry name" value="Transposase_8"/>
</dbReference>
<evidence type="ECO:0000313" key="2">
    <source>
        <dbReference type="Proteomes" id="UP000239480"/>
    </source>
</evidence>
<dbReference type="AlphaFoldDB" id="A0A2T0RM11"/>
<sequence>MPRRRYPDEDIWKLLREIELKLADGDVVRSACRAVGVSDPTFYNLCRRFGGIGKYQLSDLRNMEKQNARLRS</sequence>
<proteinExistence type="predicted"/>
<dbReference type="Proteomes" id="UP000239480">
    <property type="component" value="Unassembled WGS sequence"/>
</dbReference>
<name>A0A2T0RM11_9RHOB</name>
<dbReference type="EMBL" id="PVTD01000007">
    <property type="protein sequence ID" value="PRY22162.1"/>
    <property type="molecule type" value="Genomic_DNA"/>
</dbReference>
<dbReference type="RefSeq" id="WP_106205934.1">
    <property type="nucleotide sequence ID" value="NZ_PVTD01000007.1"/>
</dbReference>
<keyword evidence="2" id="KW-1185">Reference proteome</keyword>
<comment type="caution">
    <text evidence="1">The sequence shown here is derived from an EMBL/GenBank/DDBJ whole genome shotgun (WGS) entry which is preliminary data.</text>
</comment>